<dbReference type="VEuPathDB" id="PlasmoDB:POWCR01_000026300"/>
<gene>
    <name evidence="1" type="primary">PowCR01_000026300</name>
    <name evidence="1" type="ORF">POWCR01_000026300</name>
</gene>
<reference evidence="1 2" key="1">
    <citation type="submission" date="2016-06" db="EMBL/GenBank/DDBJ databases">
        <authorList>
            <consortium name="Pathogen Informatics"/>
        </authorList>
    </citation>
    <scope>NUCLEOTIDE SEQUENCE [LARGE SCALE GENOMIC DNA]</scope>
</reference>
<evidence type="ECO:0008006" key="3">
    <source>
        <dbReference type="Google" id="ProtNLM"/>
    </source>
</evidence>
<evidence type="ECO:0000313" key="1">
    <source>
        <dbReference type="EMBL" id="SBT72290.1"/>
    </source>
</evidence>
<proteinExistence type="predicted"/>
<protein>
    <recommendedName>
        <fullName evidence="3">PIR protein</fullName>
    </recommendedName>
</protein>
<organism evidence="1 2">
    <name type="scientific">Plasmodium ovale</name>
    <name type="common">malaria parasite P. ovale</name>
    <dbReference type="NCBI Taxonomy" id="36330"/>
    <lineage>
        <taxon>Eukaryota</taxon>
        <taxon>Sar</taxon>
        <taxon>Alveolata</taxon>
        <taxon>Apicomplexa</taxon>
        <taxon>Aconoidasida</taxon>
        <taxon>Haemosporida</taxon>
        <taxon>Plasmodiidae</taxon>
        <taxon>Plasmodium</taxon>
        <taxon>Plasmodium (Plasmodium)</taxon>
    </lineage>
</organism>
<sequence>MGIIEQYSDFLNSPDFICDTELDAISTDDIKISTNWDSLMNTISLEKFTNKYYEKGCYNKNYIEILKNKASSIQRINHILSQELQFWDFF</sequence>
<dbReference type="EMBL" id="FLRJ01000040">
    <property type="protein sequence ID" value="SBT72290.1"/>
    <property type="molecule type" value="Genomic_DNA"/>
</dbReference>
<dbReference type="Proteomes" id="UP000243200">
    <property type="component" value="Unassembled WGS sequence"/>
</dbReference>
<name>A0A1C3KF77_PLAOA</name>
<evidence type="ECO:0000313" key="2">
    <source>
        <dbReference type="Proteomes" id="UP000243200"/>
    </source>
</evidence>
<accession>A0A1C3KF77</accession>
<dbReference type="AlphaFoldDB" id="A0A1C3KF77"/>